<name>A0AAQ4F800_AMBAM</name>
<reference evidence="2 3" key="1">
    <citation type="journal article" date="2023" name="Arcadia Sci">
        <title>De novo assembly of a long-read Amblyomma americanum tick genome.</title>
        <authorList>
            <person name="Chou S."/>
            <person name="Poskanzer K.E."/>
            <person name="Rollins M."/>
            <person name="Thuy-Boun P.S."/>
        </authorList>
    </citation>
    <scope>NUCLEOTIDE SEQUENCE [LARGE SCALE GENOMIC DNA]</scope>
    <source>
        <strain evidence="2">F_SG_1</strain>
        <tissue evidence="2">Salivary glands</tissue>
    </source>
</reference>
<protein>
    <submittedName>
        <fullName evidence="2">Uncharacterized protein</fullName>
    </submittedName>
</protein>
<dbReference type="EMBL" id="JARKHS020005786">
    <property type="protein sequence ID" value="KAK8783216.1"/>
    <property type="molecule type" value="Genomic_DNA"/>
</dbReference>
<feature type="compositionally biased region" description="Basic and acidic residues" evidence="1">
    <location>
        <begin position="67"/>
        <end position="91"/>
    </location>
</feature>
<evidence type="ECO:0000313" key="3">
    <source>
        <dbReference type="Proteomes" id="UP001321473"/>
    </source>
</evidence>
<comment type="caution">
    <text evidence="2">The sequence shown here is derived from an EMBL/GenBank/DDBJ whole genome shotgun (WGS) entry which is preliminary data.</text>
</comment>
<proteinExistence type="predicted"/>
<evidence type="ECO:0000256" key="1">
    <source>
        <dbReference type="SAM" id="MobiDB-lite"/>
    </source>
</evidence>
<gene>
    <name evidence="2" type="ORF">V5799_015444</name>
</gene>
<keyword evidence="3" id="KW-1185">Reference proteome</keyword>
<feature type="region of interest" description="Disordered" evidence="1">
    <location>
        <begin position="65"/>
        <end position="91"/>
    </location>
</feature>
<dbReference type="AlphaFoldDB" id="A0AAQ4F800"/>
<accession>A0AAQ4F800</accession>
<evidence type="ECO:0000313" key="2">
    <source>
        <dbReference type="EMBL" id="KAK8783216.1"/>
    </source>
</evidence>
<organism evidence="2 3">
    <name type="scientific">Amblyomma americanum</name>
    <name type="common">Lone star tick</name>
    <dbReference type="NCBI Taxonomy" id="6943"/>
    <lineage>
        <taxon>Eukaryota</taxon>
        <taxon>Metazoa</taxon>
        <taxon>Ecdysozoa</taxon>
        <taxon>Arthropoda</taxon>
        <taxon>Chelicerata</taxon>
        <taxon>Arachnida</taxon>
        <taxon>Acari</taxon>
        <taxon>Parasitiformes</taxon>
        <taxon>Ixodida</taxon>
        <taxon>Ixodoidea</taxon>
        <taxon>Ixodidae</taxon>
        <taxon>Amblyomminae</taxon>
        <taxon>Amblyomma</taxon>
    </lineage>
</organism>
<dbReference type="Proteomes" id="UP001321473">
    <property type="component" value="Unassembled WGS sequence"/>
</dbReference>
<sequence>MACLTNVRAGTGAHCAWDNINWGTRIVQKSTGLGTFCDASNGRRSYENKIAYPKQDLSPYIIGLKASEQRGEDPSHAREADRNRPLEETRS</sequence>